<dbReference type="AlphaFoldDB" id="A0A1I0U8L0"/>
<evidence type="ECO:0000256" key="2">
    <source>
        <dbReference type="ARBA" id="ARBA00022670"/>
    </source>
</evidence>
<evidence type="ECO:0000256" key="5">
    <source>
        <dbReference type="PROSITE-ProRule" id="PRU01240"/>
    </source>
</evidence>
<dbReference type="InterPro" id="IPR050131">
    <property type="entry name" value="Peptidase_S8_subtilisin-like"/>
</dbReference>
<comment type="similarity">
    <text evidence="1 5">Belongs to the peptidase S8 family.</text>
</comment>
<dbReference type="InterPro" id="IPR000209">
    <property type="entry name" value="Peptidase_S8/S53_dom"/>
</dbReference>
<evidence type="ECO:0000313" key="9">
    <source>
        <dbReference type="Proteomes" id="UP000182312"/>
    </source>
</evidence>
<dbReference type="Proteomes" id="UP000182312">
    <property type="component" value="Unassembled WGS sequence"/>
</dbReference>
<evidence type="ECO:0000259" key="7">
    <source>
        <dbReference type="Pfam" id="PF00082"/>
    </source>
</evidence>
<feature type="region of interest" description="Disordered" evidence="6">
    <location>
        <begin position="326"/>
        <end position="363"/>
    </location>
</feature>
<protein>
    <submittedName>
        <fullName evidence="8">Subtilase family protein</fullName>
    </submittedName>
</protein>
<dbReference type="GO" id="GO:0006508">
    <property type="term" value="P:proteolysis"/>
    <property type="evidence" value="ECO:0007669"/>
    <property type="project" value="UniProtKB-KW"/>
</dbReference>
<dbReference type="PANTHER" id="PTHR43806:SF11">
    <property type="entry name" value="CEREVISIN-RELATED"/>
    <property type="match status" value="1"/>
</dbReference>
<dbReference type="InterPro" id="IPR036852">
    <property type="entry name" value="Peptidase_S8/S53_dom_sf"/>
</dbReference>
<dbReference type="Gene3D" id="3.40.50.200">
    <property type="entry name" value="Peptidase S8/S53 domain"/>
    <property type="match status" value="1"/>
</dbReference>
<dbReference type="SUPFAM" id="SSF52743">
    <property type="entry name" value="Subtilisin-like"/>
    <property type="match status" value="1"/>
</dbReference>
<organism evidence="8 9">
    <name type="scientific">Paracoccus halophilus</name>
    <dbReference type="NCBI Taxonomy" id="376733"/>
    <lineage>
        <taxon>Bacteria</taxon>
        <taxon>Pseudomonadati</taxon>
        <taxon>Pseudomonadota</taxon>
        <taxon>Alphaproteobacteria</taxon>
        <taxon>Rhodobacterales</taxon>
        <taxon>Paracoccaceae</taxon>
        <taxon>Paracoccus</taxon>
    </lineage>
</organism>
<dbReference type="PROSITE" id="PS51892">
    <property type="entry name" value="SUBTILASE"/>
    <property type="match status" value="1"/>
</dbReference>
<dbReference type="PRINTS" id="PR00723">
    <property type="entry name" value="SUBTILISIN"/>
</dbReference>
<reference evidence="8 9" key="1">
    <citation type="submission" date="2016-10" db="EMBL/GenBank/DDBJ databases">
        <authorList>
            <person name="de Groot N.N."/>
        </authorList>
    </citation>
    <scope>NUCLEOTIDE SEQUENCE [LARGE SCALE GENOMIC DNA]</scope>
    <source>
        <strain evidence="8 9">CGMCC 1.6117</strain>
    </source>
</reference>
<dbReference type="EMBL" id="FOJO01000028">
    <property type="protein sequence ID" value="SFA60381.1"/>
    <property type="molecule type" value="Genomic_DNA"/>
</dbReference>
<feature type="compositionally biased region" description="Polar residues" evidence="6">
    <location>
        <begin position="328"/>
        <end position="340"/>
    </location>
</feature>
<keyword evidence="4" id="KW-0720">Serine protease</keyword>
<evidence type="ECO:0000256" key="1">
    <source>
        <dbReference type="ARBA" id="ARBA00011073"/>
    </source>
</evidence>
<dbReference type="PANTHER" id="PTHR43806">
    <property type="entry name" value="PEPTIDASE S8"/>
    <property type="match status" value="1"/>
</dbReference>
<dbReference type="Pfam" id="PF00082">
    <property type="entry name" value="Peptidase_S8"/>
    <property type="match status" value="1"/>
</dbReference>
<dbReference type="OrthoDB" id="500593at2"/>
<keyword evidence="3" id="KW-0378">Hydrolase</keyword>
<dbReference type="RefSeq" id="WP_074948176.1">
    <property type="nucleotide sequence ID" value="NZ_FOJO01000028.1"/>
</dbReference>
<evidence type="ECO:0000256" key="6">
    <source>
        <dbReference type="SAM" id="MobiDB-lite"/>
    </source>
</evidence>
<accession>A0A1I0U8L0</accession>
<name>A0A1I0U8L0_9RHOB</name>
<evidence type="ECO:0000256" key="3">
    <source>
        <dbReference type="ARBA" id="ARBA00022801"/>
    </source>
</evidence>
<evidence type="ECO:0000313" key="8">
    <source>
        <dbReference type="EMBL" id="SFA60381.1"/>
    </source>
</evidence>
<keyword evidence="2" id="KW-0645">Protease</keyword>
<dbReference type="GO" id="GO:0004252">
    <property type="term" value="F:serine-type endopeptidase activity"/>
    <property type="evidence" value="ECO:0007669"/>
    <property type="project" value="InterPro"/>
</dbReference>
<dbReference type="InterPro" id="IPR022398">
    <property type="entry name" value="Peptidase_S8_His-AS"/>
</dbReference>
<dbReference type="InterPro" id="IPR015500">
    <property type="entry name" value="Peptidase_S8_subtilisin-rel"/>
</dbReference>
<proteinExistence type="inferred from homology"/>
<comment type="caution">
    <text evidence="5">Lacks conserved residue(s) required for the propagation of feature annotation.</text>
</comment>
<sequence length="532" mass="57142">MQDDDDRDDSPRDTPDDWAELELVYAEPRSEDSVQALVTEVLGEGLPVTAVFDPRSDHHFFLTLVGLLRMSEEEAVFALAREYRPVLQADEINPALIGGLYFQRAGVAPELLANLCSTPEVPLSPTGWPHQMVGTKGGWNTQKAPKGRGGIVAVIDTGHSSHNELSGTILTHGQLNLVEGGTDARDRFNTGIGKNAGHGTLVCSVLASRGDIDSGFNMTAPGKITGVAPAADILPIRAFRSVMNLSQRTIPRAISHATRHDARVITMAMGAPYRISATEKAMRQAVDEGVLLVCAAGNCWPWTVFPAAYAPLNLCSAAGAVRQDKSAWPNSSRGPETTISAPGENVWGATKPAASSPDDAVKPAQGTTLATAMTSGAAILWSTAIGSRDDLKNLAKKNSMTGQQLFNRILQQTAERPTNWPPNYGMGAGILRIDRMFQAVTTGGNVARTDAGDRGADIDLALAPWGTVRTIDIVRMLFRARAPEIEAELGEEMADYAPEILWRAQIRGSGRSIIGVPPWLRDRPLLRSYLAE</sequence>
<feature type="domain" description="Peptidase S8/S53" evidence="7">
    <location>
        <begin position="147"/>
        <end position="427"/>
    </location>
</feature>
<evidence type="ECO:0000256" key="4">
    <source>
        <dbReference type="ARBA" id="ARBA00022825"/>
    </source>
</evidence>
<dbReference type="PROSITE" id="PS00137">
    <property type="entry name" value="SUBTILASE_HIS"/>
    <property type="match status" value="1"/>
</dbReference>
<gene>
    <name evidence="8" type="ORF">SAMN04487972_12818</name>
</gene>